<protein>
    <recommendedName>
        <fullName evidence="1">F-box domain-containing protein</fullName>
    </recommendedName>
</protein>
<evidence type="ECO:0000313" key="3">
    <source>
        <dbReference type="Proteomes" id="UP000307440"/>
    </source>
</evidence>
<accession>A0A5C3LGB2</accession>
<reference evidence="2 3" key="1">
    <citation type="journal article" date="2019" name="Nat. Ecol. Evol.">
        <title>Megaphylogeny resolves global patterns of mushroom evolution.</title>
        <authorList>
            <person name="Varga T."/>
            <person name="Krizsan K."/>
            <person name="Foldi C."/>
            <person name="Dima B."/>
            <person name="Sanchez-Garcia M."/>
            <person name="Sanchez-Ramirez S."/>
            <person name="Szollosi G.J."/>
            <person name="Szarkandi J.G."/>
            <person name="Papp V."/>
            <person name="Albert L."/>
            <person name="Andreopoulos W."/>
            <person name="Angelini C."/>
            <person name="Antonin V."/>
            <person name="Barry K.W."/>
            <person name="Bougher N.L."/>
            <person name="Buchanan P."/>
            <person name="Buyck B."/>
            <person name="Bense V."/>
            <person name="Catcheside P."/>
            <person name="Chovatia M."/>
            <person name="Cooper J."/>
            <person name="Damon W."/>
            <person name="Desjardin D."/>
            <person name="Finy P."/>
            <person name="Geml J."/>
            <person name="Haridas S."/>
            <person name="Hughes K."/>
            <person name="Justo A."/>
            <person name="Karasinski D."/>
            <person name="Kautmanova I."/>
            <person name="Kiss B."/>
            <person name="Kocsube S."/>
            <person name="Kotiranta H."/>
            <person name="LaButti K.M."/>
            <person name="Lechner B.E."/>
            <person name="Liimatainen K."/>
            <person name="Lipzen A."/>
            <person name="Lukacs Z."/>
            <person name="Mihaltcheva S."/>
            <person name="Morgado L.N."/>
            <person name="Niskanen T."/>
            <person name="Noordeloos M.E."/>
            <person name="Ohm R.A."/>
            <person name="Ortiz-Santana B."/>
            <person name="Ovrebo C."/>
            <person name="Racz N."/>
            <person name="Riley R."/>
            <person name="Savchenko A."/>
            <person name="Shiryaev A."/>
            <person name="Soop K."/>
            <person name="Spirin V."/>
            <person name="Szebenyi C."/>
            <person name="Tomsovsky M."/>
            <person name="Tulloss R.E."/>
            <person name="Uehling J."/>
            <person name="Grigoriev I.V."/>
            <person name="Vagvolgyi C."/>
            <person name="Papp T."/>
            <person name="Martin F.M."/>
            <person name="Miettinen O."/>
            <person name="Hibbett D.S."/>
            <person name="Nagy L.G."/>
        </authorList>
    </citation>
    <scope>NUCLEOTIDE SEQUENCE [LARGE SCALE GENOMIC DNA]</scope>
    <source>
        <strain evidence="2 3">CBS 121175</strain>
    </source>
</reference>
<dbReference type="InterPro" id="IPR036047">
    <property type="entry name" value="F-box-like_dom_sf"/>
</dbReference>
<feature type="domain" description="F-box" evidence="1">
    <location>
        <begin position="2"/>
        <end position="29"/>
    </location>
</feature>
<dbReference type="EMBL" id="ML210146">
    <property type="protein sequence ID" value="TFK30936.1"/>
    <property type="molecule type" value="Genomic_DNA"/>
</dbReference>
<proteinExistence type="predicted"/>
<dbReference type="OrthoDB" id="3219396at2759"/>
<organism evidence="2 3">
    <name type="scientific">Coprinopsis marcescibilis</name>
    <name type="common">Agaric fungus</name>
    <name type="synonym">Psathyrella marcescibilis</name>
    <dbReference type="NCBI Taxonomy" id="230819"/>
    <lineage>
        <taxon>Eukaryota</taxon>
        <taxon>Fungi</taxon>
        <taxon>Dikarya</taxon>
        <taxon>Basidiomycota</taxon>
        <taxon>Agaricomycotina</taxon>
        <taxon>Agaricomycetes</taxon>
        <taxon>Agaricomycetidae</taxon>
        <taxon>Agaricales</taxon>
        <taxon>Agaricineae</taxon>
        <taxon>Psathyrellaceae</taxon>
        <taxon>Coprinopsis</taxon>
    </lineage>
</organism>
<gene>
    <name evidence="2" type="ORF">FA15DRAFT_663011</name>
</gene>
<dbReference type="InterPro" id="IPR001810">
    <property type="entry name" value="F-box_dom"/>
</dbReference>
<evidence type="ECO:0000259" key="1">
    <source>
        <dbReference type="PROSITE" id="PS50181"/>
    </source>
</evidence>
<keyword evidence="3" id="KW-1185">Reference proteome</keyword>
<dbReference type="AlphaFoldDB" id="A0A5C3LGB2"/>
<name>A0A5C3LGB2_COPMA</name>
<sequence>MPFYFTNIPSEIILYILSFVDIPDLEALAKAVPAIATLTVDPVLQKQRLRIVAPSRVNHCLFGKSPQGYSFRPTIGELVHRGVIRGLGIERRWRSGNYFYSMNSILQYENSQALFRRHACRVLTNQLQQRQFQTRTSSYGQLLSSHVIPDSESSSPNIDRSLLPIVRRLKWSLQKDKLAQLIKNSFYTRGGLASWLEGPGRKVITDDSEKIRLAICPDIRRRIGFFEGLSGI</sequence>
<evidence type="ECO:0000313" key="2">
    <source>
        <dbReference type="EMBL" id="TFK30936.1"/>
    </source>
</evidence>
<dbReference type="STRING" id="230819.A0A5C3LGB2"/>
<dbReference type="SUPFAM" id="SSF81383">
    <property type="entry name" value="F-box domain"/>
    <property type="match status" value="1"/>
</dbReference>
<dbReference type="Proteomes" id="UP000307440">
    <property type="component" value="Unassembled WGS sequence"/>
</dbReference>
<dbReference type="PROSITE" id="PS50181">
    <property type="entry name" value="FBOX"/>
    <property type="match status" value="1"/>
</dbReference>